<accession>A0A3B0WH20</accession>
<reference evidence="2" key="1">
    <citation type="submission" date="2018-06" db="EMBL/GenBank/DDBJ databases">
        <authorList>
            <person name="Zhirakovskaya E."/>
        </authorList>
    </citation>
    <scope>NUCLEOTIDE SEQUENCE</scope>
</reference>
<feature type="compositionally biased region" description="Polar residues" evidence="1">
    <location>
        <begin position="51"/>
        <end position="61"/>
    </location>
</feature>
<sequence length="240" mass="27279">MKIQYFTSSAVAIVLSTFATVTAYANNENNSGSYNNWTPQNQYWQAPNWSNFNFPPTSQQRRPYYGPQGAYQQQPRQAPNYRPRIPNYNQQQNMNRPNPNMAPPQNAYRGNSNMAPPQNAYRGIPPPPNGPYKYGPDNGASAFNVPGYNRNRNNNGWGNNGWNNNKFWGQSGPNQWMNPNKHNMEQGWDDMINAPSRMGEMPGGWTAPEVSMPNPIDMGDQMQDNIKDLPEQIRNMDVGN</sequence>
<proteinExistence type="predicted"/>
<dbReference type="EMBL" id="UOFE01000022">
    <property type="protein sequence ID" value="VAW51760.1"/>
    <property type="molecule type" value="Genomic_DNA"/>
</dbReference>
<feature type="region of interest" description="Disordered" evidence="1">
    <location>
        <begin position="51"/>
        <end position="138"/>
    </location>
</feature>
<feature type="compositionally biased region" description="Low complexity" evidence="1">
    <location>
        <begin position="154"/>
        <end position="165"/>
    </location>
</feature>
<organism evidence="2">
    <name type="scientific">hydrothermal vent metagenome</name>
    <dbReference type="NCBI Taxonomy" id="652676"/>
    <lineage>
        <taxon>unclassified sequences</taxon>
        <taxon>metagenomes</taxon>
        <taxon>ecological metagenomes</taxon>
    </lineage>
</organism>
<name>A0A3B0WH20_9ZZZZ</name>
<evidence type="ECO:0000256" key="1">
    <source>
        <dbReference type="SAM" id="MobiDB-lite"/>
    </source>
</evidence>
<evidence type="ECO:0000313" key="2">
    <source>
        <dbReference type="EMBL" id="VAW51760.1"/>
    </source>
</evidence>
<feature type="compositionally biased region" description="Low complexity" evidence="1">
    <location>
        <begin position="86"/>
        <end position="108"/>
    </location>
</feature>
<feature type="region of interest" description="Disordered" evidence="1">
    <location>
        <begin position="203"/>
        <end position="222"/>
    </location>
</feature>
<feature type="compositionally biased region" description="Low complexity" evidence="1">
    <location>
        <begin position="62"/>
        <end position="79"/>
    </location>
</feature>
<feature type="region of interest" description="Disordered" evidence="1">
    <location>
        <begin position="154"/>
        <end position="176"/>
    </location>
</feature>
<protein>
    <submittedName>
        <fullName evidence="2">Uncharacterized protein</fullName>
    </submittedName>
</protein>
<gene>
    <name evidence="2" type="ORF">MNBD_GAMMA05-63</name>
</gene>
<dbReference type="AlphaFoldDB" id="A0A3B0WH20"/>
<feature type="compositionally biased region" description="Polar residues" evidence="1">
    <location>
        <begin position="166"/>
        <end position="176"/>
    </location>
</feature>